<gene>
    <name evidence="2" type="ORF">DUNSADRAFT_14362</name>
</gene>
<evidence type="ECO:0000313" key="2">
    <source>
        <dbReference type="EMBL" id="KAF5830555.1"/>
    </source>
</evidence>
<dbReference type="Proteomes" id="UP000815325">
    <property type="component" value="Unassembled WGS sequence"/>
</dbReference>
<comment type="caution">
    <text evidence="2">The sequence shown here is derived from an EMBL/GenBank/DDBJ whole genome shotgun (WGS) entry which is preliminary data.</text>
</comment>
<feature type="non-terminal residue" evidence="2">
    <location>
        <position position="1"/>
    </location>
</feature>
<sequence length="109" mass="10707">QEVVSIPPGQSVKAVLPLPRPPPGPLTGHGAPAVPAPLGQAAAAPSAAAAAGLAGGGGVRWTPPAIRLLVDVTSGQVPLTMLGGHQEGSPASASLADLVCLIQVRREQH</sequence>
<keyword evidence="3" id="KW-1185">Reference proteome</keyword>
<proteinExistence type="predicted"/>
<dbReference type="EMBL" id="MU070030">
    <property type="protein sequence ID" value="KAF5830555.1"/>
    <property type="molecule type" value="Genomic_DNA"/>
</dbReference>
<accession>A0ABQ7G7H5</accession>
<organism evidence="2 3">
    <name type="scientific">Dunaliella salina</name>
    <name type="common">Green alga</name>
    <name type="synonym">Protococcus salinus</name>
    <dbReference type="NCBI Taxonomy" id="3046"/>
    <lineage>
        <taxon>Eukaryota</taxon>
        <taxon>Viridiplantae</taxon>
        <taxon>Chlorophyta</taxon>
        <taxon>core chlorophytes</taxon>
        <taxon>Chlorophyceae</taxon>
        <taxon>CS clade</taxon>
        <taxon>Chlamydomonadales</taxon>
        <taxon>Dunaliellaceae</taxon>
        <taxon>Dunaliella</taxon>
    </lineage>
</organism>
<protein>
    <submittedName>
        <fullName evidence="2">Uncharacterized protein</fullName>
    </submittedName>
</protein>
<feature type="region of interest" description="Disordered" evidence="1">
    <location>
        <begin position="1"/>
        <end position="33"/>
    </location>
</feature>
<name>A0ABQ7G7H5_DUNSA</name>
<evidence type="ECO:0000313" key="3">
    <source>
        <dbReference type="Proteomes" id="UP000815325"/>
    </source>
</evidence>
<evidence type="ECO:0000256" key="1">
    <source>
        <dbReference type="SAM" id="MobiDB-lite"/>
    </source>
</evidence>
<reference evidence="2" key="1">
    <citation type="submission" date="2017-08" db="EMBL/GenBank/DDBJ databases">
        <authorList>
            <person name="Polle J.E."/>
            <person name="Barry K."/>
            <person name="Cushman J."/>
            <person name="Schmutz J."/>
            <person name="Tran D."/>
            <person name="Hathwaick L.T."/>
            <person name="Yim W.C."/>
            <person name="Jenkins J."/>
            <person name="Mckie-Krisberg Z.M."/>
            <person name="Prochnik S."/>
            <person name="Lindquist E."/>
            <person name="Dockter R.B."/>
            <person name="Adam C."/>
            <person name="Molina H."/>
            <person name="Bunkerborg J."/>
            <person name="Jin E."/>
            <person name="Buchheim M."/>
            <person name="Magnuson J."/>
        </authorList>
    </citation>
    <scope>NUCLEOTIDE SEQUENCE</scope>
    <source>
        <strain evidence="2">CCAP 19/18</strain>
    </source>
</reference>